<dbReference type="EMBL" id="CP011412">
    <property type="protein sequence ID" value="AKH19427.1"/>
    <property type="molecule type" value="Genomic_DNA"/>
</dbReference>
<evidence type="ECO:0000256" key="1">
    <source>
        <dbReference type="SAM" id="MobiDB-lite"/>
    </source>
</evidence>
<gene>
    <name evidence="2" type="ORF">AAY24_02640</name>
</gene>
<reference evidence="2 3" key="1">
    <citation type="journal article" date="2015" name="Genome Announc.">
        <title>Complete Genome Sequence of Sedimenticola thiotaurini Strain SIP-G1, a Polyphosphate- and Polyhydroxyalkanoate-Accumulating Sulfur-Oxidizing Gammaproteobacterium Isolated from Salt Marsh Sediments.</title>
        <authorList>
            <person name="Flood B.E."/>
            <person name="Jones D.S."/>
            <person name="Bailey J.V."/>
        </authorList>
    </citation>
    <scope>NUCLEOTIDE SEQUENCE [LARGE SCALE GENOMIC DNA]</scope>
    <source>
        <strain evidence="2 3">SIP-G1</strain>
    </source>
</reference>
<accession>A0A0F7JV39</accession>
<sequence length="128" mass="13818">MPLVLFSNVSPSASLQPPRSGLPRRSSRGWTASSATWLRCPSLKCGASFTIRPWSEMANNSCSSSSQASPESSASAESPRSARLPSSSIPMNGSPLPTWSETTIVRPIRLSASPRAQPGNRIRHKKRR</sequence>
<protein>
    <submittedName>
        <fullName evidence="2">Uncharacterized protein</fullName>
    </submittedName>
</protein>
<organism evidence="2 3">
    <name type="scientific">Sedimenticola thiotaurini</name>
    <dbReference type="NCBI Taxonomy" id="1543721"/>
    <lineage>
        <taxon>Bacteria</taxon>
        <taxon>Pseudomonadati</taxon>
        <taxon>Pseudomonadota</taxon>
        <taxon>Gammaproteobacteria</taxon>
        <taxon>Chromatiales</taxon>
        <taxon>Sedimenticolaceae</taxon>
        <taxon>Sedimenticola</taxon>
    </lineage>
</organism>
<dbReference type="AlphaFoldDB" id="A0A0F7JV39"/>
<keyword evidence="3" id="KW-1185">Reference proteome</keyword>
<dbReference type="Proteomes" id="UP000034410">
    <property type="component" value="Chromosome"/>
</dbReference>
<feature type="compositionally biased region" description="Low complexity" evidence="1">
    <location>
        <begin position="14"/>
        <end position="24"/>
    </location>
</feature>
<feature type="compositionally biased region" description="Polar residues" evidence="1">
    <location>
        <begin position="89"/>
        <end position="103"/>
    </location>
</feature>
<evidence type="ECO:0000313" key="2">
    <source>
        <dbReference type="EMBL" id="AKH19427.1"/>
    </source>
</evidence>
<feature type="compositionally biased region" description="Low complexity" evidence="1">
    <location>
        <begin position="58"/>
        <end position="88"/>
    </location>
</feature>
<dbReference type="KEGG" id="seds:AAY24_02640"/>
<proteinExistence type="predicted"/>
<feature type="region of interest" description="Disordered" evidence="1">
    <location>
        <begin position="58"/>
        <end position="128"/>
    </location>
</feature>
<name>A0A0F7JV39_9GAMM</name>
<feature type="region of interest" description="Disordered" evidence="1">
    <location>
        <begin position="1"/>
        <end position="33"/>
    </location>
</feature>
<evidence type="ECO:0000313" key="3">
    <source>
        <dbReference type="Proteomes" id="UP000034410"/>
    </source>
</evidence>